<comment type="caution">
    <text evidence="5">The sequence shown here is derived from an EMBL/GenBank/DDBJ whole genome shotgun (WGS) entry which is preliminary data.</text>
</comment>
<dbReference type="Pfam" id="PF13682">
    <property type="entry name" value="CZB"/>
    <property type="match status" value="1"/>
</dbReference>
<proteinExistence type="predicted"/>
<protein>
    <submittedName>
        <fullName evidence="5">CZB domain-containing protein</fullName>
    </submittedName>
</protein>
<dbReference type="Gene3D" id="1.10.287.950">
    <property type="entry name" value="Methyl-accepting chemotaxis protein"/>
    <property type="match status" value="1"/>
</dbReference>
<evidence type="ECO:0000259" key="4">
    <source>
        <dbReference type="PROSITE" id="PS50111"/>
    </source>
</evidence>
<dbReference type="SMART" id="SM00283">
    <property type="entry name" value="MA"/>
    <property type="match status" value="1"/>
</dbReference>
<keyword evidence="1 2" id="KW-0807">Transducer</keyword>
<dbReference type="PROSITE" id="PS50111">
    <property type="entry name" value="CHEMOTAXIS_TRANSDUC_2"/>
    <property type="match status" value="1"/>
</dbReference>
<dbReference type="GO" id="GO:0016020">
    <property type="term" value="C:membrane"/>
    <property type="evidence" value="ECO:0007669"/>
    <property type="project" value="InterPro"/>
</dbReference>
<dbReference type="PANTHER" id="PTHR32089:SF112">
    <property type="entry name" value="LYSOZYME-LIKE PROTEIN-RELATED"/>
    <property type="match status" value="1"/>
</dbReference>
<keyword evidence="3" id="KW-0175">Coiled coil</keyword>
<evidence type="ECO:0000256" key="2">
    <source>
        <dbReference type="PROSITE-ProRule" id="PRU00284"/>
    </source>
</evidence>
<feature type="coiled-coil region" evidence="3">
    <location>
        <begin position="9"/>
        <end position="36"/>
    </location>
</feature>
<organism evidence="5 6">
    <name type="scientific">Candidatus Accumulibacter proximus</name>
    <dbReference type="NCBI Taxonomy" id="2954385"/>
    <lineage>
        <taxon>Bacteria</taxon>
        <taxon>Pseudomonadati</taxon>
        <taxon>Pseudomonadota</taxon>
        <taxon>Betaproteobacteria</taxon>
        <taxon>Candidatus Accumulibacter</taxon>
    </lineage>
</organism>
<dbReference type="Pfam" id="PF00015">
    <property type="entry name" value="MCPsignal"/>
    <property type="match status" value="1"/>
</dbReference>
<dbReference type="Proteomes" id="UP000697998">
    <property type="component" value="Unassembled WGS sequence"/>
</dbReference>
<dbReference type="SUPFAM" id="SSF58104">
    <property type="entry name" value="Methyl-accepting chemotaxis protein (MCP) signaling domain"/>
    <property type="match status" value="1"/>
</dbReference>
<dbReference type="PANTHER" id="PTHR32089">
    <property type="entry name" value="METHYL-ACCEPTING CHEMOTAXIS PROTEIN MCPB"/>
    <property type="match status" value="1"/>
</dbReference>
<feature type="coiled-coil region" evidence="3">
    <location>
        <begin position="65"/>
        <end position="121"/>
    </location>
</feature>
<evidence type="ECO:0000313" key="6">
    <source>
        <dbReference type="Proteomes" id="UP000697998"/>
    </source>
</evidence>
<evidence type="ECO:0000256" key="1">
    <source>
        <dbReference type="ARBA" id="ARBA00023224"/>
    </source>
</evidence>
<accession>A0A935UHM7</accession>
<dbReference type="EMBL" id="JADJMH010000034">
    <property type="protein sequence ID" value="MBK7677256.1"/>
    <property type="molecule type" value="Genomic_DNA"/>
</dbReference>
<dbReference type="AlphaFoldDB" id="A0A935UHM7"/>
<sequence>MIFGGRERIRSLERRVGELEGQKALLQDQLASAQAQHAQSLQSSERTARQIAELQRLFAAFRSYQQSLSESRQSLAAQAERLSKEKSFAAADLAVKSRSSVDAISQELNDLARDSRQALDKVVSLQGSAQKIGGIVHLIKEIADQTNLLALNAAIEAARAGEAGRGFAVVADEVRKLADRTTHATSDISQLVTTIQGETISAQSSIGNLAEQSDSFSEQGRQASSTIGGISALAQQMERTVGVAALRSFIELAKIDHLLFKLEVYQVFMGTSEASAEDLATPAGCRLGKWYYEGEGKTCFSQLDGYRTLEGPHLEIHRQGRIAVESYRAGNIAAGLDAVEQMEAASLNVLQCLERIAQDGDAKPDVLFLQR</sequence>
<dbReference type="InterPro" id="IPR025991">
    <property type="entry name" value="Chemoreceptor_zinc-bind_dom"/>
</dbReference>
<feature type="domain" description="Methyl-accepting transducer" evidence="4">
    <location>
        <begin position="44"/>
        <end position="241"/>
    </location>
</feature>
<dbReference type="GO" id="GO:0007165">
    <property type="term" value="P:signal transduction"/>
    <property type="evidence" value="ECO:0007669"/>
    <property type="project" value="UniProtKB-KW"/>
</dbReference>
<evidence type="ECO:0000256" key="3">
    <source>
        <dbReference type="SAM" id="Coils"/>
    </source>
</evidence>
<name>A0A935UHM7_9PROT</name>
<dbReference type="InterPro" id="IPR004089">
    <property type="entry name" value="MCPsignal_dom"/>
</dbReference>
<reference evidence="5 6" key="1">
    <citation type="submission" date="2020-10" db="EMBL/GenBank/DDBJ databases">
        <title>Connecting structure to function with the recovery of over 1000 high-quality activated sludge metagenome-assembled genomes encoding full-length rRNA genes using long-read sequencing.</title>
        <authorList>
            <person name="Singleton C.M."/>
            <person name="Petriglieri F."/>
            <person name="Kristensen J.M."/>
            <person name="Kirkegaard R.H."/>
            <person name="Michaelsen T.Y."/>
            <person name="Andersen M.H."/>
            <person name="Karst S.M."/>
            <person name="Dueholm M.S."/>
            <person name="Nielsen P.H."/>
            <person name="Albertsen M."/>
        </authorList>
    </citation>
    <scope>NUCLEOTIDE SEQUENCE [LARGE SCALE GENOMIC DNA]</scope>
    <source>
        <strain evidence="5">EsbW_18-Q3-R4-48_BATAC.285</strain>
    </source>
</reference>
<gene>
    <name evidence="5" type="ORF">IPJ27_22255</name>
</gene>
<evidence type="ECO:0000313" key="5">
    <source>
        <dbReference type="EMBL" id="MBK7677256.1"/>
    </source>
</evidence>
<dbReference type="Gene3D" id="1.20.120.30">
    <property type="entry name" value="Aspartate receptor, ligand-binding domain"/>
    <property type="match status" value="1"/>
</dbReference>